<sequence>PDLNSTPTIYLDRIRDAYKSVSQLLAKAEQVEQAWSSEARLVTDVIDWKLPEVCSRLTCLRQWNSRLLILQRGIGQLCMFLRNSPGAECKTHRECLPGGSCVATFRSSLSFCPLLHTSPSKAQTNLYRSFLAGSWHMSPLTQVGSDLNDRQNDQMFTNRSFHADIGSCSSGFSIALVQLDRLVHRILLEVGGARLPSRATLTEQMTRQGKATQTTSFSSNRMQREQLPSIVTQIEPVLGIKDPDTKQTPKTRSYASVVKPRSWCGNWTSAGVSPSSHHSPENQDVNPDNQSADLGPVIWDVYSPVGYQSPDVASTPSSSPPNSPSNSSSWNGASADSSLLAGTSSSSSETSSCSSLASMFRLRCALADSSASPTSDADMLLAMDLKDQPPILKQPDLKDWAFSMPTSIWDDGASLGLPSLVPLWLCMARTPFCLAREAVAVKLEKHVNWNSCDVQPSPSSLAHSVNELRELLATAIRIVYRYRKQLAFALKLNTVAQQQFVHFRWSNEDSHILSTEELQSDSSSADWAAHQSPPSACKTVSVRPAWFRCATEEARRFVDGSASELSVDLPKLLHAYADCFVRLLEIECSERESSPGDLRRCVEEEWNFVRRTYRQLYRCRGGLHYISPQSSICQTAQNDCQQPTAEHTFIRVAHRFVSFLTNVLSPPIDTWVESSLIVPTNPNRLLRSEISCAVDLQTTEDDSLTADALTQHENGYSNGFLTNSVDQDAWASPRSSLASIATPVGGTRSEFNETWRERRAWLNCLLDLTGILCADLDTSVLLDFGIPVTALRANDSVSANKPTPVGSGDTNHSDLPSLNKRAHRIFLRKLKFTGHVLLYSWKNESVNLCSDQSSDRWNQGCIFIWTPVLAPQCCKNAPKPDLSRCTNAEDNQSLELPDVKHSIQSDDPDGNLIPSDARRAVRRHVAALVHRLSRQLLFKARKQHTSVLAHRKDSYPVFVPKRLTTNGPSKKRPVVSCRAHRSSKASVEYLLFCPDVSSSNWDGPVYMPPSDSNDAVKSSHYRRLSCALRWIVSMCSTSTSSSPSHVSHKAATNSSQTHLAHVIIPIVCWLMTDHPYSAWTALCDSSARFRKWLSLGLTNSLTLGGCPCFSDNILPDRKTSRRFTVNIQLVPIQPDVCTLVAALRKSLCDLAAQLQGSLLIMESHRLSAQALAASEPDYLVVTQNGHVDYTLHTPPSRSSTFRDSLLQTMNVDNVQRAYSVVFGFHKTLVRLLNAAPVRLPDNLTIESNTLETFGPIQVRLVNLGVQLLTSWGHFVTQCYPRGRGRMPRWANDACQFAYQLCQPWSVKYLRANKLSSLEVTMNTLIPHLVGEDQSTSSVQSPIHSATNLSTGYAKEYHVVGHHYNRLTRCQSAITAYTNRLPQSIGSHRLVHSVHGTSGTQLKRQLVHTKHIKSAKSGKSVRANVISLVDLTEAQRTDSSQRVSEMLRLLSQLDAHHDARLRYDNLIGRPLVDFDRFCSPNPNSAFSPAEQPIDKVTPPQDNVLVRASVNTTGRRHFPYTWNRGRLIGKGVTGKVFQAFNLQTREMMAVKEIAFDYDVDVCATSATSEETQMAQAQRRLDAFRQECALLSSLSHPSLVRFLGADEQTPKVLRLFTELCSAGTLSDIVRYRPAEALVRRCAWDLACAVAYLHERGIVHRDIKPANIFLVGPPTVDMVNSLRSHKSVASVAAALRLNPGQSLLKLGDFSHSLRLHSLTSTIRGTVGTVQYMAPEVCRGFGSDYGRPCDIWSFCCVILELITGKSPWHDIPNDLAVLYKLGSDQLPKLPSIRSKRIGSVVSTSMNDVPRSITSGAIKPADTDVDDTQFYASAEAVHLLRAGINADPSKRPTASELFNFDFVQCNLGR</sequence>
<evidence type="ECO:0000256" key="4">
    <source>
        <dbReference type="ARBA" id="ARBA00022840"/>
    </source>
</evidence>
<comment type="caution">
    <text evidence="9">The sequence shown here is derived from an EMBL/GenBank/DDBJ whole genome shotgun (WGS) entry which is preliminary data.</text>
</comment>
<evidence type="ECO:0000256" key="7">
    <source>
        <dbReference type="SAM" id="MobiDB-lite"/>
    </source>
</evidence>
<dbReference type="InterPro" id="IPR011009">
    <property type="entry name" value="Kinase-like_dom_sf"/>
</dbReference>
<protein>
    <recommendedName>
        <fullName evidence="8">Protein kinase domain-containing protein</fullName>
    </recommendedName>
</protein>
<dbReference type="OrthoDB" id="6255455at2759"/>
<evidence type="ECO:0000256" key="5">
    <source>
        <dbReference type="PROSITE-ProRule" id="PRU10141"/>
    </source>
</evidence>
<dbReference type="Proteomes" id="UP000748531">
    <property type="component" value="Unassembled WGS sequence"/>
</dbReference>
<keyword evidence="3" id="KW-0418">Kinase</keyword>
<feature type="binding site" evidence="5">
    <location>
        <position position="1549"/>
    </location>
    <ligand>
        <name>ATP</name>
        <dbReference type="ChEBI" id="CHEBI:30616"/>
    </ligand>
</feature>
<keyword evidence="6" id="KW-0175">Coiled coil</keyword>
<dbReference type="Gene3D" id="3.30.200.20">
    <property type="entry name" value="Phosphorylase Kinase, domain 1"/>
    <property type="match status" value="1"/>
</dbReference>
<evidence type="ECO:0000256" key="6">
    <source>
        <dbReference type="SAM" id="Coils"/>
    </source>
</evidence>
<dbReference type="GO" id="GO:0004672">
    <property type="term" value="F:protein kinase activity"/>
    <property type="evidence" value="ECO:0007669"/>
    <property type="project" value="InterPro"/>
</dbReference>
<keyword evidence="1" id="KW-0808">Transferase</keyword>
<accession>A0A8J4TLZ8</accession>
<gene>
    <name evidence="9" type="ORF">PHET_01564</name>
</gene>
<dbReference type="PANTHER" id="PTHR48016">
    <property type="entry name" value="MAP KINASE KINASE KINASE SSK2-RELATED-RELATED"/>
    <property type="match status" value="1"/>
</dbReference>
<dbReference type="GO" id="GO:0005524">
    <property type="term" value="F:ATP binding"/>
    <property type="evidence" value="ECO:0007669"/>
    <property type="project" value="UniProtKB-UniRule"/>
</dbReference>
<dbReference type="PROSITE" id="PS00108">
    <property type="entry name" value="PROTEIN_KINASE_ST"/>
    <property type="match status" value="1"/>
</dbReference>
<evidence type="ECO:0000256" key="3">
    <source>
        <dbReference type="ARBA" id="ARBA00022777"/>
    </source>
</evidence>
<name>A0A8J4TLZ8_9TREM</name>
<feature type="non-terminal residue" evidence="9">
    <location>
        <position position="1863"/>
    </location>
</feature>
<dbReference type="InterPro" id="IPR000719">
    <property type="entry name" value="Prot_kinase_dom"/>
</dbReference>
<feature type="coiled-coil region" evidence="6">
    <location>
        <begin position="1564"/>
        <end position="1591"/>
    </location>
</feature>
<dbReference type="SUPFAM" id="SSF56112">
    <property type="entry name" value="Protein kinase-like (PK-like)"/>
    <property type="match status" value="1"/>
</dbReference>
<dbReference type="PANTHER" id="PTHR48016:SF56">
    <property type="entry name" value="MAPKK KINASE"/>
    <property type="match status" value="1"/>
</dbReference>
<dbReference type="InterPro" id="IPR050538">
    <property type="entry name" value="MAP_kinase_kinase_kinase"/>
</dbReference>
<keyword evidence="2 5" id="KW-0547">Nucleotide-binding</keyword>
<feature type="compositionally biased region" description="Low complexity" evidence="7">
    <location>
        <begin position="324"/>
        <end position="350"/>
    </location>
</feature>
<feature type="region of interest" description="Disordered" evidence="7">
    <location>
        <begin position="309"/>
        <end position="350"/>
    </location>
</feature>
<evidence type="ECO:0000259" key="8">
    <source>
        <dbReference type="PROSITE" id="PS50011"/>
    </source>
</evidence>
<dbReference type="SMART" id="SM00220">
    <property type="entry name" value="S_TKc"/>
    <property type="match status" value="1"/>
</dbReference>
<feature type="region of interest" description="Disordered" evidence="7">
    <location>
        <begin position="202"/>
        <end position="222"/>
    </location>
</feature>
<dbReference type="EMBL" id="LUCH01000530">
    <property type="protein sequence ID" value="KAF5404907.1"/>
    <property type="molecule type" value="Genomic_DNA"/>
</dbReference>
<dbReference type="InterPro" id="IPR017441">
    <property type="entry name" value="Protein_kinase_ATP_BS"/>
</dbReference>
<dbReference type="PROSITE" id="PS50011">
    <property type="entry name" value="PROTEIN_KINASE_DOM"/>
    <property type="match status" value="1"/>
</dbReference>
<feature type="compositionally biased region" description="Polar residues" evidence="7">
    <location>
        <begin position="202"/>
        <end position="221"/>
    </location>
</feature>
<dbReference type="InterPro" id="IPR008271">
    <property type="entry name" value="Ser/Thr_kinase_AS"/>
</dbReference>
<feature type="region of interest" description="Disordered" evidence="7">
    <location>
        <begin position="269"/>
        <end position="295"/>
    </location>
</feature>
<dbReference type="PROSITE" id="PS00107">
    <property type="entry name" value="PROTEIN_KINASE_ATP"/>
    <property type="match status" value="1"/>
</dbReference>
<dbReference type="Gene3D" id="1.10.510.10">
    <property type="entry name" value="Transferase(Phosphotransferase) domain 1"/>
    <property type="match status" value="1"/>
</dbReference>
<evidence type="ECO:0000313" key="10">
    <source>
        <dbReference type="Proteomes" id="UP000748531"/>
    </source>
</evidence>
<evidence type="ECO:0000313" key="9">
    <source>
        <dbReference type="EMBL" id="KAF5404907.1"/>
    </source>
</evidence>
<reference evidence="9" key="1">
    <citation type="submission" date="2019-05" db="EMBL/GenBank/DDBJ databases">
        <title>Annotation for the trematode Paragonimus heterotremus.</title>
        <authorList>
            <person name="Choi Y.-J."/>
        </authorList>
    </citation>
    <scope>NUCLEOTIDE SEQUENCE</scope>
    <source>
        <strain evidence="9">LC</strain>
    </source>
</reference>
<keyword evidence="4 5" id="KW-0067">ATP-binding</keyword>
<proteinExistence type="predicted"/>
<feature type="domain" description="Protein kinase" evidence="8">
    <location>
        <begin position="1520"/>
        <end position="1857"/>
    </location>
</feature>
<evidence type="ECO:0000256" key="2">
    <source>
        <dbReference type="ARBA" id="ARBA00022741"/>
    </source>
</evidence>
<keyword evidence="10" id="KW-1185">Reference proteome</keyword>
<dbReference type="Pfam" id="PF00069">
    <property type="entry name" value="Pkinase"/>
    <property type="match status" value="1"/>
</dbReference>
<evidence type="ECO:0000256" key="1">
    <source>
        <dbReference type="ARBA" id="ARBA00022679"/>
    </source>
</evidence>
<organism evidence="9 10">
    <name type="scientific">Paragonimus heterotremus</name>
    <dbReference type="NCBI Taxonomy" id="100268"/>
    <lineage>
        <taxon>Eukaryota</taxon>
        <taxon>Metazoa</taxon>
        <taxon>Spiralia</taxon>
        <taxon>Lophotrochozoa</taxon>
        <taxon>Platyhelminthes</taxon>
        <taxon>Trematoda</taxon>
        <taxon>Digenea</taxon>
        <taxon>Plagiorchiida</taxon>
        <taxon>Troglotremata</taxon>
        <taxon>Troglotrematidae</taxon>
        <taxon>Paragonimus</taxon>
    </lineage>
</organism>
<feature type="compositionally biased region" description="Polar residues" evidence="7">
    <location>
        <begin position="269"/>
        <end position="292"/>
    </location>
</feature>